<dbReference type="SUPFAM" id="SSF82153">
    <property type="entry name" value="FAS1 domain"/>
    <property type="match status" value="1"/>
</dbReference>
<gene>
    <name evidence="5" type="ORF">EHS25_005466</name>
</gene>
<evidence type="ECO:0000259" key="4">
    <source>
        <dbReference type="PROSITE" id="PS50213"/>
    </source>
</evidence>
<dbReference type="Proteomes" id="UP000279259">
    <property type="component" value="Unassembled WGS sequence"/>
</dbReference>
<feature type="chain" id="PRO_5019345715" description="FAS1 domain-containing protein" evidence="3">
    <location>
        <begin position="21"/>
        <end position="215"/>
    </location>
</feature>
<dbReference type="PROSITE" id="PS50213">
    <property type="entry name" value="FAS1"/>
    <property type="match status" value="1"/>
</dbReference>
<name>A0A427XYF2_9TREE</name>
<proteinExistence type="predicted"/>
<evidence type="ECO:0000313" key="6">
    <source>
        <dbReference type="Proteomes" id="UP000279259"/>
    </source>
</evidence>
<evidence type="ECO:0000256" key="1">
    <source>
        <dbReference type="ARBA" id="ARBA00022729"/>
    </source>
</evidence>
<dbReference type="InterPro" id="IPR000782">
    <property type="entry name" value="FAS1_domain"/>
</dbReference>
<feature type="domain" description="FAS1" evidence="4">
    <location>
        <begin position="76"/>
        <end position="213"/>
    </location>
</feature>
<feature type="signal peptide" evidence="3">
    <location>
        <begin position="1"/>
        <end position="20"/>
    </location>
</feature>
<evidence type="ECO:0000256" key="3">
    <source>
        <dbReference type="SAM" id="SignalP"/>
    </source>
</evidence>
<keyword evidence="6" id="KW-1185">Reference proteome</keyword>
<dbReference type="OrthoDB" id="5551751at2759"/>
<keyword evidence="1 3" id="KW-0732">Signal</keyword>
<dbReference type="InterPro" id="IPR036378">
    <property type="entry name" value="FAS1_dom_sf"/>
</dbReference>
<organism evidence="5 6">
    <name type="scientific">Saitozyma podzolica</name>
    <dbReference type="NCBI Taxonomy" id="1890683"/>
    <lineage>
        <taxon>Eukaryota</taxon>
        <taxon>Fungi</taxon>
        <taxon>Dikarya</taxon>
        <taxon>Basidiomycota</taxon>
        <taxon>Agaricomycotina</taxon>
        <taxon>Tremellomycetes</taxon>
        <taxon>Tremellales</taxon>
        <taxon>Trimorphomycetaceae</taxon>
        <taxon>Saitozyma</taxon>
    </lineage>
</organism>
<evidence type="ECO:0000256" key="2">
    <source>
        <dbReference type="SAM" id="MobiDB-lite"/>
    </source>
</evidence>
<protein>
    <recommendedName>
        <fullName evidence="4">FAS1 domain-containing protein</fullName>
    </recommendedName>
</protein>
<dbReference type="AlphaFoldDB" id="A0A427XYF2"/>
<dbReference type="PANTHER" id="PTHR28156">
    <property type="entry name" value="FAS1 DOMAIN-CONTAINING PROTEIN YDR262W"/>
    <property type="match status" value="1"/>
</dbReference>
<dbReference type="InterPro" id="IPR040200">
    <property type="entry name" value="Mug57-like"/>
</dbReference>
<evidence type="ECO:0000313" key="5">
    <source>
        <dbReference type="EMBL" id="RSH83851.1"/>
    </source>
</evidence>
<dbReference type="PANTHER" id="PTHR28156:SF1">
    <property type="entry name" value="FAS1 DOMAIN-CONTAINING PROTEIN YDR262W"/>
    <property type="match status" value="1"/>
</dbReference>
<reference evidence="5 6" key="1">
    <citation type="submission" date="2018-11" db="EMBL/GenBank/DDBJ databases">
        <title>Genome sequence of Saitozyma podzolica DSM 27192.</title>
        <authorList>
            <person name="Aliyu H."/>
            <person name="Gorte O."/>
            <person name="Ochsenreither K."/>
        </authorList>
    </citation>
    <scope>NUCLEOTIDE SEQUENCE [LARGE SCALE GENOMIC DNA]</scope>
    <source>
        <strain evidence="5 6">DSM 27192</strain>
    </source>
</reference>
<comment type="caution">
    <text evidence="5">The sequence shown here is derived from an EMBL/GenBank/DDBJ whole genome shotgun (WGS) entry which is preliminary data.</text>
</comment>
<dbReference type="Gene3D" id="2.30.180.10">
    <property type="entry name" value="FAS1 domain"/>
    <property type="match status" value="1"/>
</dbReference>
<dbReference type="Pfam" id="PF02469">
    <property type="entry name" value="Fasciclin"/>
    <property type="match status" value="1"/>
</dbReference>
<sequence length="215" mass="22820">MRPRILGLTAALFALGGTYALQNQLAFNPGAAREGTVIPLPISSAPLLDGTRRSSGGMPDSWFNGDGEPTRVGSEGASLADTLTVERRGRVWWDYARDVSSVTTRLTHAGRTTLLVPVDSAVMKMARKPHQNADGSTPNDETVQKNVAQWLAAHIVPSDVELPTSGPVKTLAEGVEVEIVQDGEGWLVKPGDIKVLGIKDASNGRILYLDGVLAA</sequence>
<accession>A0A427XYF2</accession>
<feature type="region of interest" description="Disordered" evidence="2">
    <location>
        <begin position="49"/>
        <end position="76"/>
    </location>
</feature>
<dbReference type="STRING" id="1890683.A0A427XYF2"/>
<dbReference type="EMBL" id="RSCD01000023">
    <property type="protein sequence ID" value="RSH83851.1"/>
    <property type="molecule type" value="Genomic_DNA"/>
</dbReference>